<dbReference type="Pfam" id="PF14578">
    <property type="entry name" value="GTP_EFTU_D4"/>
    <property type="match status" value="1"/>
</dbReference>
<dbReference type="InterPro" id="IPR036925">
    <property type="entry name" value="TIF_IF2_dom3_sf"/>
</dbReference>
<dbReference type="GeneID" id="14407328"/>
<evidence type="ECO:0000256" key="3">
    <source>
        <dbReference type="ARBA" id="ARBA00022540"/>
    </source>
</evidence>
<dbReference type="CDD" id="cd03703">
    <property type="entry name" value="aeIF5B_II"/>
    <property type="match status" value="1"/>
</dbReference>
<dbReference type="OrthoDB" id="30957at2157"/>
<evidence type="ECO:0000256" key="2">
    <source>
        <dbReference type="ARBA" id="ARBA00020166"/>
    </source>
</evidence>
<dbReference type="GO" id="GO:0003924">
    <property type="term" value="F:GTPase activity"/>
    <property type="evidence" value="ECO:0007669"/>
    <property type="project" value="UniProtKB-UniRule"/>
</dbReference>
<dbReference type="GO" id="GO:0003743">
    <property type="term" value="F:translation initiation factor activity"/>
    <property type="evidence" value="ECO:0007669"/>
    <property type="project" value="UniProtKB-UniRule"/>
</dbReference>
<dbReference type="Gene3D" id="3.40.50.300">
    <property type="entry name" value="P-loop containing nucleotide triphosphate hydrolases"/>
    <property type="match status" value="1"/>
</dbReference>
<evidence type="ECO:0000259" key="10">
    <source>
        <dbReference type="PROSITE" id="PS51722"/>
    </source>
</evidence>
<evidence type="ECO:0000256" key="7">
    <source>
        <dbReference type="ARBA" id="ARBA00024852"/>
    </source>
</evidence>
<dbReference type="HOGENOM" id="CLU_002656_3_3_2"/>
<proteinExistence type="inferred from homology"/>
<keyword evidence="5 8" id="KW-0648">Protein biosynthesis</keyword>
<evidence type="ECO:0000256" key="5">
    <source>
        <dbReference type="ARBA" id="ARBA00022917"/>
    </source>
</evidence>
<dbReference type="EMBL" id="CP003362">
    <property type="protein sequence ID" value="AGB49722.1"/>
    <property type="molecule type" value="Genomic_DNA"/>
</dbReference>
<dbReference type="GO" id="GO:0005737">
    <property type="term" value="C:cytoplasm"/>
    <property type="evidence" value="ECO:0007669"/>
    <property type="project" value="TreeGrafter"/>
</dbReference>
<dbReference type="FunFam" id="3.40.50.10050:FF:000001">
    <property type="entry name" value="Translation initiation factor IF-2"/>
    <property type="match status" value="1"/>
</dbReference>
<comment type="function">
    <text evidence="7 8 9">Function in general translation initiation by promoting the binding of the formylmethionine-tRNA to ribosomes. Seems to function along with eIF-2.</text>
</comment>
<gene>
    <name evidence="8" type="primary">infB</name>
    <name evidence="11" type="ordered locus">Metho_1519</name>
</gene>
<dbReference type="Proteomes" id="UP000010866">
    <property type="component" value="Chromosome"/>
</dbReference>
<dbReference type="NCBIfam" id="NF003078">
    <property type="entry name" value="PRK04004.1"/>
    <property type="match status" value="1"/>
</dbReference>
<keyword evidence="12" id="KW-1185">Reference proteome</keyword>
<protein>
    <recommendedName>
        <fullName evidence="2 8">Probable translation initiation factor IF-2</fullName>
    </recommendedName>
</protein>
<dbReference type="Gene3D" id="3.40.50.10050">
    <property type="entry name" value="Translation initiation factor IF- 2, domain 3"/>
    <property type="match status" value="1"/>
</dbReference>
<dbReference type="PANTHER" id="PTHR43381">
    <property type="entry name" value="TRANSLATION INITIATION FACTOR IF-2-RELATED"/>
    <property type="match status" value="1"/>
</dbReference>
<feature type="binding site" evidence="8">
    <location>
        <begin position="132"/>
        <end position="135"/>
    </location>
    <ligand>
        <name>GTP</name>
        <dbReference type="ChEBI" id="CHEBI:37565"/>
    </ligand>
</feature>
<dbReference type="NCBIfam" id="TIGR00231">
    <property type="entry name" value="small_GTP"/>
    <property type="match status" value="1"/>
</dbReference>
<dbReference type="PROSITE" id="PS51722">
    <property type="entry name" value="G_TR_2"/>
    <property type="match status" value="1"/>
</dbReference>
<evidence type="ECO:0000313" key="11">
    <source>
        <dbReference type="EMBL" id="AGB49722.1"/>
    </source>
</evidence>
<dbReference type="KEGG" id="mhz:Metho_1519"/>
<dbReference type="RefSeq" id="WP_015324887.1">
    <property type="nucleotide sequence ID" value="NC_019977.1"/>
</dbReference>
<dbReference type="InterPro" id="IPR005225">
    <property type="entry name" value="Small_GTP-bd"/>
</dbReference>
<dbReference type="InterPro" id="IPR009000">
    <property type="entry name" value="Transl_B-barrel_sf"/>
</dbReference>
<sequence>MVDKKNLRTPIVSVMGHVDHGKTTLLDKIRGSSVAAGEAGAITQHIGATEVPIDVIVEKCGNPSLRERFVVPGLLFIDTPGHHAFTSLRSRGGALADLAIVVVDINEGFKPQTIESLQILKRFKTPFVVVANKIDRIHGWNPVPNASFLVSYNKQAEHVQQYLDNKFYEVIGELFNIGFNADRYDRIKDFQHTIGVIPISGHTGEGISDVLMVLLGLAQKFLEANLQYDASGPGVATVLEVKEERGLGTTVDLILYDGMLQKGDTIVLGSLGEPIQTKVRAILKPRPLSEIKSEEKFQQVDKVIAAVGIKISAPNLDGALAGTPLRVATAETIDKIVKDIKQEVDAVHIDTDTMGITIKADTIGSLEALVNELKKEEIAIRKADVGDITHRDIVEVSAIEESQYSVLVGFNVKILPDAKEKAQLSNIKLFVNDVIYRLIDDYKDWIEEQKELSEKNISETIVKPAVFQIMRDCIFRQSKPAVVGVRIRSGIVRTNTEVTNSDGVVVGKIKGLQLRSENIGTARTGMEVAMAIEGPTVGRQIKEEDILYVNVPERHAKILEHEISDSLSADELEALDVFLDIKRKDNPFWAK</sequence>
<keyword evidence="3 8" id="KW-0396">Initiation factor</keyword>
<evidence type="ECO:0000256" key="9">
    <source>
        <dbReference type="RuleBase" id="RU000644"/>
    </source>
</evidence>
<dbReference type="Gene3D" id="2.40.30.10">
    <property type="entry name" value="Translation factors"/>
    <property type="match status" value="2"/>
</dbReference>
<dbReference type="CDD" id="cd16266">
    <property type="entry name" value="IF2_aeIF5B_IV"/>
    <property type="match status" value="1"/>
</dbReference>
<dbReference type="FunFam" id="2.40.30.10:FF:000013">
    <property type="entry name" value="eukaryotic translation initiation factor 5B"/>
    <property type="match status" value="1"/>
</dbReference>
<dbReference type="NCBIfam" id="NF011418">
    <property type="entry name" value="PRK14845.1"/>
    <property type="match status" value="1"/>
</dbReference>
<dbReference type="SUPFAM" id="SSF52156">
    <property type="entry name" value="Initiation factor IF2/eIF5b, domain 3"/>
    <property type="match status" value="1"/>
</dbReference>
<dbReference type="SUPFAM" id="SSF50447">
    <property type="entry name" value="Translation proteins"/>
    <property type="match status" value="1"/>
</dbReference>
<dbReference type="SUPFAM" id="SSF52540">
    <property type="entry name" value="P-loop containing nucleoside triphosphate hydrolases"/>
    <property type="match status" value="1"/>
</dbReference>
<keyword evidence="6 8" id="KW-0342">GTP-binding</keyword>
<dbReference type="GO" id="GO:0005525">
    <property type="term" value="F:GTP binding"/>
    <property type="evidence" value="ECO:0007669"/>
    <property type="project" value="UniProtKB-KW"/>
</dbReference>
<feature type="domain" description="Tr-type G" evidence="10">
    <location>
        <begin position="7"/>
        <end position="223"/>
    </location>
</feature>
<dbReference type="InterPro" id="IPR027417">
    <property type="entry name" value="P-loop_NTPase"/>
</dbReference>
<dbReference type="InterPro" id="IPR000795">
    <property type="entry name" value="T_Tr_GTP-bd_dom"/>
</dbReference>
<dbReference type="InterPro" id="IPR029459">
    <property type="entry name" value="EFTU-type"/>
</dbReference>
<dbReference type="InterPro" id="IPR004544">
    <property type="entry name" value="TF_aIF-2_arc"/>
</dbReference>
<dbReference type="PRINTS" id="PR00315">
    <property type="entry name" value="ELONGATNFCT"/>
</dbReference>
<feature type="binding site" evidence="8">
    <location>
        <begin position="78"/>
        <end position="82"/>
    </location>
    <ligand>
        <name>GTP</name>
        <dbReference type="ChEBI" id="CHEBI:37565"/>
    </ligand>
</feature>
<dbReference type="FunFam" id="3.40.50.300:FF:000112">
    <property type="entry name" value="Eukaryotic translation initiation factor 5B"/>
    <property type="match status" value="1"/>
</dbReference>
<dbReference type="Pfam" id="PF00009">
    <property type="entry name" value="GTP_EFTU"/>
    <property type="match status" value="1"/>
</dbReference>
<reference evidence="12" key="1">
    <citation type="submission" date="2012-02" db="EMBL/GenBank/DDBJ databases">
        <title>Complete sequence of chromosome of Methanomethylovorans hollandica DSM 15978.</title>
        <authorList>
            <person name="Lucas S."/>
            <person name="Copeland A."/>
            <person name="Lapidus A."/>
            <person name="Glavina del Rio T."/>
            <person name="Dalin E."/>
            <person name="Tice H."/>
            <person name="Bruce D."/>
            <person name="Goodwin L."/>
            <person name="Pitluck S."/>
            <person name="Peters L."/>
            <person name="Mikhailova N."/>
            <person name="Held B."/>
            <person name="Kyrpides N."/>
            <person name="Mavromatis K."/>
            <person name="Ivanova N."/>
            <person name="Brettin T."/>
            <person name="Detter J.C."/>
            <person name="Han C."/>
            <person name="Larimer F."/>
            <person name="Land M."/>
            <person name="Hauser L."/>
            <person name="Markowitz V."/>
            <person name="Cheng J.-F."/>
            <person name="Hugenholtz P."/>
            <person name="Woyke T."/>
            <person name="Wu D."/>
            <person name="Spring S."/>
            <person name="Schroeder M."/>
            <person name="Brambilla E."/>
            <person name="Klenk H.-P."/>
            <person name="Eisen J.A."/>
        </authorList>
    </citation>
    <scope>NUCLEOTIDE SEQUENCE [LARGE SCALE GENOMIC DNA]</scope>
    <source>
        <strain evidence="12">DSM 15978 / NBRC 107637 / DMS1</strain>
    </source>
</reference>
<evidence type="ECO:0000256" key="4">
    <source>
        <dbReference type="ARBA" id="ARBA00022741"/>
    </source>
</evidence>
<dbReference type="PANTHER" id="PTHR43381:SF4">
    <property type="entry name" value="EUKARYOTIC TRANSLATION INITIATION FACTOR 5B"/>
    <property type="match status" value="1"/>
</dbReference>
<keyword evidence="4 8" id="KW-0547">Nucleotide-binding</keyword>
<name>L0KW91_METHD</name>
<dbReference type="AlphaFoldDB" id="L0KW91"/>
<dbReference type="CDD" id="cd01887">
    <property type="entry name" value="IF2_eIF5B"/>
    <property type="match status" value="1"/>
</dbReference>
<dbReference type="Pfam" id="PF11987">
    <property type="entry name" value="IF-2"/>
    <property type="match status" value="1"/>
</dbReference>
<evidence type="ECO:0000256" key="6">
    <source>
        <dbReference type="ARBA" id="ARBA00023134"/>
    </source>
</evidence>
<dbReference type="NCBIfam" id="TIGR00491">
    <property type="entry name" value="aIF-2"/>
    <property type="match status" value="1"/>
</dbReference>
<dbReference type="InterPro" id="IPR023115">
    <property type="entry name" value="TIF_IF2_dom3"/>
</dbReference>
<comment type="similarity">
    <text evidence="1 8 9">Belongs to the TRAFAC class translation factor GTPase superfamily. Classic translation factor GTPase family. IF-2 subfamily.</text>
</comment>
<feature type="binding site" evidence="8">
    <location>
        <begin position="16"/>
        <end position="23"/>
    </location>
    <ligand>
        <name>GTP</name>
        <dbReference type="ChEBI" id="CHEBI:37565"/>
    </ligand>
</feature>
<organism evidence="11 12">
    <name type="scientific">Methanomethylovorans hollandica (strain DSM 15978 / NBRC 107637 / DMS1)</name>
    <dbReference type="NCBI Taxonomy" id="867904"/>
    <lineage>
        <taxon>Archaea</taxon>
        <taxon>Methanobacteriati</taxon>
        <taxon>Methanobacteriota</taxon>
        <taxon>Stenosarchaea group</taxon>
        <taxon>Methanomicrobia</taxon>
        <taxon>Methanosarcinales</taxon>
        <taxon>Methanosarcinaceae</taxon>
        <taxon>Methanomethylovorans</taxon>
    </lineage>
</organism>
<accession>L0KW91</accession>
<evidence type="ECO:0000256" key="1">
    <source>
        <dbReference type="ARBA" id="ARBA00007733"/>
    </source>
</evidence>
<dbReference type="HAMAP" id="MF_00100_A">
    <property type="entry name" value="IF_2_A"/>
    <property type="match status" value="1"/>
</dbReference>
<evidence type="ECO:0000313" key="12">
    <source>
        <dbReference type="Proteomes" id="UP000010866"/>
    </source>
</evidence>
<evidence type="ECO:0000256" key="8">
    <source>
        <dbReference type="HAMAP-Rule" id="MF_00100"/>
    </source>
</evidence>
<dbReference type="STRING" id="867904.Metho_1519"/>
<dbReference type="InterPro" id="IPR015760">
    <property type="entry name" value="TIF_IF2"/>
</dbReference>